<dbReference type="InterPro" id="IPR009057">
    <property type="entry name" value="Homeodomain-like_sf"/>
</dbReference>
<dbReference type="Gene3D" id="1.10.357.10">
    <property type="entry name" value="Tetracycline Repressor, domain 2"/>
    <property type="match status" value="1"/>
</dbReference>
<sequence>MNKTVNTERDREATENKLIVAIGQMIEENGFEKIGINAVAAKSEVSKILIYRYFGSIDGLLTAYIRKNDFWLNFPNKFPEKEGIPAFLKSVFHKMIMQLRTNSVLRRLYRWELSSNNNIIEVVRRQREVAGNNIIANIAEIMMCQQKSLAAIATIITSSITYLAMLEDNCNIYNGIKIDQETGWKQITDAIDMIIDNTFNSLK</sequence>
<dbReference type="Pfam" id="PF00440">
    <property type="entry name" value="TetR_N"/>
    <property type="match status" value="1"/>
</dbReference>
<protein>
    <submittedName>
        <fullName evidence="4">TetR family transcriptional regulator</fullName>
    </submittedName>
</protein>
<reference evidence="4 5" key="1">
    <citation type="journal article" date="2022" name="Int. J. Syst. Evol. Microbiol.">
        <title>Prevotella herbatica sp. nov., a plant polysaccharide-decomposing anaerobic bacterium isolated from a methanogenic reactor.</title>
        <authorList>
            <person name="Uek A."/>
            <person name="Tonouchi A."/>
            <person name="Kaku N."/>
            <person name="Ueki K."/>
        </authorList>
    </citation>
    <scope>NUCLEOTIDE SEQUENCE [LARGE SCALE GENOMIC DNA]</scope>
    <source>
        <strain evidence="4 5">WR041</strain>
    </source>
</reference>
<dbReference type="SUPFAM" id="SSF46689">
    <property type="entry name" value="Homeodomain-like"/>
    <property type="match status" value="1"/>
</dbReference>
<evidence type="ECO:0000313" key="4">
    <source>
        <dbReference type="EMBL" id="BCS85768.1"/>
    </source>
</evidence>
<gene>
    <name evidence="4" type="ORF">prwr041_16610</name>
</gene>
<dbReference type="RefSeq" id="WP_207153396.1">
    <property type="nucleotide sequence ID" value="NZ_AP024484.1"/>
</dbReference>
<evidence type="ECO:0000259" key="3">
    <source>
        <dbReference type="PROSITE" id="PS50977"/>
    </source>
</evidence>
<dbReference type="InterPro" id="IPR001647">
    <property type="entry name" value="HTH_TetR"/>
</dbReference>
<keyword evidence="1 2" id="KW-0238">DNA-binding</keyword>
<evidence type="ECO:0000256" key="1">
    <source>
        <dbReference type="ARBA" id="ARBA00023125"/>
    </source>
</evidence>
<accession>A0ABM7NZ73</accession>
<feature type="domain" description="HTH tetR-type" evidence="3">
    <location>
        <begin position="12"/>
        <end position="72"/>
    </location>
</feature>
<feature type="DNA-binding region" description="H-T-H motif" evidence="2">
    <location>
        <begin position="35"/>
        <end position="54"/>
    </location>
</feature>
<dbReference type="PROSITE" id="PS50977">
    <property type="entry name" value="HTH_TETR_2"/>
    <property type="match status" value="1"/>
</dbReference>
<dbReference type="EMBL" id="AP024484">
    <property type="protein sequence ID" value="BCS85768.1"/>
    <property type="molecule type" value="Genomic_DNA"/>
</dbReference>
<name>A0ABM7NZ73_9BACT</name>
<keyword evidence="5" id="KW-1185">Reference proteome</keyword>
<evidence type="ECO:0000313" key="5">
    <source>
        <dbReference type="Proteomes" id="UP001319045"/>
    </source>
</evidence>
<proteinExistence type="predicted"/>
<evidence type="ECO:0000256" key="2">
    <source>
        <dbReference type="PROSITE-ProRule" id="PRU00335"/>
    </source>
</evidence>
<dbReference type="Proteomes" id="UP001319045">
    <property type="component" value="Chromosome"/>
</dbReference>
<organism evidence="4 5">
    <name type="scientific">Prevotella herbatica</name>
    <dbReference type="NCBI Taxonomy" id="2801997"/>
    <lineage>
        <taxon>Bacteria</taxon>
        <taxon>Pseudomonadati</taxon>
        <taxon>Bacteroidota</taxon>
        <taxon>Bacteroidia</taxon>
        <taxon>Bacteroidales</taxon>
        <taxon>Prevotellaceae</taxon>
        <taxon>Prevotella</taxon>
    </lineage>
</organism>